<dbReference type="EC" id="2.4.-.-" evidence="2"/>
<feature type="domain" description="Glycosyl transferase family 1" evidence="1">
    <location>
        <begin position="202"/>
        <end position="346"/>
    </location>
</feature>
<dbReference type="Gene3D" id="3.40.50.2000">
    <property type="entry name" value="Glycogen Phosphorylase B"/>
    <property type="match status" value="1"/>
</dbReference>
<name>A0AAW7XAX3_9GAMM</name>
<dbReference type="Pfam" id="PF00534">
    <property type="entry name" value="Glycos_transf_1"/>
    <property type="match status" value="1"/>
</dbReference>
<dbReference type="RefSeq" id="WP_303494111.1">
    <property type="nucleotide sequence ID" value="NZ_JAUOPB010000019.1"/>
</dbReference>
<keyword evidence="2" id="KW-0808">Transferase</keyword>
<dbReference type="EMBL" id="JAUOPB010000019">
    <property type="protein sequence ID" value="MDO6424866.1"/>
    <property type="molecule type" value="Genomic_DNA"/>
</dbReference>
<keyword evidence="2" id="KW-0328">Glycosyltransferase</keyword>
<sequence length="419" mass="47767">MKMFLELQIQRLKENFFIAECVLSVLYLIGTCLRLINNKQKVFDFYAQVHRTTRSKALKGLVEPFIKNNLALCWVNNTPPDLESAKKLIGFGKIQVFGAPSDCNKGVIFVKFSETFKILATCFNLNELMKQYYIVLEPSWSGYCDRDILFFTQFSDPVFILAAEQDDYRFLQSLNSNVVPVDRGPCDWVNPSLSAPYVDEPKTYDIVMNSNWGKEKRHYVFFEALKKIKKPLKVALIGMPWRGRSIDDVKQLAAYYNLQHQLTYFECIPFEEVMKINAQSKIAVLMSLKEGSNRAIAEALFCNTPGIVLTTHVGGINKNITPETGVHSNETDLAQNIVQLLNNSEKFKTRDWALANISCDVSTRMVEELIQKEAQKESASANIKIAVRTNAPEQCVANIQDRKSLRGYNESLASYFLRL</sequence>
<evidence type="ECO:0000313" key="2">
    <source>
        <dbReference type="EMBL" id="MDO6424866.1"/>
    </source>
</evidence>
<proteinExistence type="predicted"/>
<dbReference type="SUPFAM" id="SSF53756">
    <property type="entry name" value="UDP-Glycosyltransferase/glycogen phosphorylase"/>
    <property type="match status" value="1"/>
</dbReference>
<organism evidence="2 3">
    <name type="scientific">Saccharophagus degradans</name>
    <dbReference type="NCBI Taxonomy" id="86304"/>
    <lineage>
        <taxon>Bacteria</taxon>
        <taxon>Pseudomonadati</taxon>
        <taxon>Pseudomonadota</taxon>
        <taxon>Gammaproteobacteria</taxon>
        <taxon>Cellvibrionales</taxon>
        <taxon>Cellvibrionaceae</taxon>
        <taxon>Saccharophagus</taxon>
    </lineage>
</organism>
<evidence type="ECO:0000313" key="3">
    <source>
        <dbReference type="Proteomes" id="UP001169760"/>
    </source>
</evidence>
<reference evidence="2" key="1">
    <citation type="submission" date="2023-07" db="EMBL/GenBank/DDBJ databases">
        <title>Genome content predicts the carbon catabolic preferences of heterotrophic bacteria.</title>
        <authorList>
            <person name="Gralka M."/>
        </authorList>
    </citation>
    <scope>NUCLEOTIDE SEQUENCE</scope>
    <source>
        <strain evidence="2">I3M17_2</strain>
    </source>
</reference>
<gene>
    <name evidence="2" type="ORF">Q4521_20420</name>
</gene>
<dbReference type="PANTHER" id="PTHR12526">
    <property type="entry name" value="GLYCOSYLTRANSFERASE"/>
    <property type="match status" value="1"/>
</dbReference>
<dbReference type="GO" id="GO:0016757">
    <property type="term" value="F:glycosyltransferase activity"/>
    <property type="evidence" value="ECO:0007669"/>
    <property type="project" value="UniProtKB-KW"/>
</dbReference>
<dbReference type="AlphaFoldDB" id="A0AAW7XAX3"/>
<dbReference type="InterPro" id="IPR001296">
    <property type="entry name" value="Glyco_trans_1"/>
</dbReference>
<comment type="caution">
    <text evidence="2">The sequence shown here is derived from an EMBL/GenBank/DDBJ whole genome shotgun (WGS) entry which is preliminary data.</text>
</comment>
<evidence type="ECO:0000259" key="1">
    <source>
        <dbReference type="Pfam" id="PF00534"/>
    </source>
</evidence>
<accession>A0AAW7XAX3</accession>
<protein>
    <submittedName>
        <fullName evidence="2">Glycosyltransferase</fullName>
        <ecNumber evidence="2">2.4.-.-</ecNumber>
    </submittedName>
</protein>
<dbReference type="Proteomes" id="UP001169760">
    <property type="component" value="Unassembled WGS sequence"/>
</dbReference>